<dbReference type="Proteomes" id="UP000221887">
    <property type="component" value="Segment"/>
</dbReference>
<gene>
    <name evidence="1" type="ORF">P5651_01</name>
</gene>
<proteinExistence type="predicted"/>
<accession>A0A286QNC1</accession>
<dbReference type="EMBL" id="KY705260">
    <property type="protein sequence ID" value="ARU13401.1"/>
    <property type="molecule type" value="Genomic_DNA"/>
</dbReference>
<name>A0A286QNC1_9CAUD</name>
<organism evidence="1 2">
    <name type="scientific">Streptococcus phage P5651</name>
    <dbReference type="NCBI Taxonomy" id="1971419"/>
    <lineage>
        <taxon>Viruses</taxon>
        <taxon>Duplodnaviria</taxon>
        <taxon>Heunggongvirae</taxon>
        <taxon>Uroviricota</taxon>
        <taxon>Caudoviricetes</taxon>
        <taxon>Aliceevansviridae</taxon>
        <taxon>Moineauvirus</taxon>
        <taxon>Moineauvirus P5651</taxon>
    </lineage>
</organism>
<keyword evidence="2" id="KW-1185">Reference proteome</keyword>
<reference evidence="1 2" key="1">
    <citation type="journal article" date="2017" name="Front. Microbiol.">
        <title>Global Survey and Genome Exploration of Bacteriophages Infecting the Lactic Acid Bacterium Streptococcus thermophilus.</title>
        <authorList>
            <person name="McDonnell B."/>
            <person name="Mahony J."/>
            <person name="Hanemaaijer L."/>
            <person name="Neve H."/>
            <person name="Noben J.-P."/>
            <person name="Lugli G.A."/>
            <person name="Ventura M."/>
            <person name="Kouwen T.R."/>
            <person name="van Sinderen D."/>
        </authorList>
    </citation>
    <scope>NUCLEOTIDE SEQUENCE [LARGE SCALE GENOMIC DNA]</scope>
</reference>
<evidence type="ECO:0000313" key="1">
    <source>
        <dbReference type="EMBL" id="ARU13401.1"/>
    </source>
</evidence>
<sequence length="31" mass="3505">MKIANELPNFETLRNLGSTALYLIATLPEDR</sequence>
<evidence type="ECO:0000313" key="2">
    <source>
        <dbReference type="Proteomes" id="UP000221887"/>
    </source>
</evidence>
<protein>
    <submittedName>
        <fullName evidence="1">Uncharacterized protein</fullName>
    </submittedName>
</protein>